<dbReference type="RefSeq" id="WP_205078043.1">
    <property type="nucleotide sequence ID" value="NZ_QFFZ01000038.1"/>
</dbReference>
<dbReference type="PROSITE" id="PS51118">
    <property type="entry name" value="HTH_HXLR"/>
    <property type="match status" value="1"/>
</dbReference>
<evidence type="ECO:0000313" key="6">
    <source>
        <dbReference type="Proteomes" id="UP000297597"/>
    </source>
</evidence>
<reference evidence="5 6" key="1">
    <citation type="journal article" date="2018" name="Environ. Microbiol.">
        <title>Novel energy conservation strategies and behaviour of Pelotomaculum schinkii driving syntrophic propionate catabolism.</title>
        <authorList>
            <person name="Hidalgo-Ahumada C.A.P."/>
            <person name="Nobu M.K."/>
            <person name="Narihiro T."/>
            <person name="Tamaki H."/>
            <person name="Liu W.T."/>
            <person name="Kamagata Y."/>
            <person name="Stams A.J.M."/>
            <person name="Imachi H."/>
            <person name="Sousa D.Z."/>
        </authorList>
    </citation>
    <scope>NUCLEOTIDE SEQUENCE [LARGE SCALE GENOMIC DNA]</scope>
    <source>
        <strain evidence="5 6">MGP</strain>
    </source>
</reference>
<dbReference type="InterPro" id="IPR002577">
    <property type="entry name" value="HTH_HxlR"/>
</dbReference>
<dbReference type="AlphaFoldDB" id="A0A4Y7RM14"/>
<dbReference type="Pfam" id="PF01638">
    <property type="entry name" value="HxlR"/>
    <property type="match status" value="1"/>
</dbReference>
<keyword evidence="1" id="KW-0805">Transcription regulation</keyword>
<dbReference type="PANTHER" id="PTHR33204">
    <property type="entry name" value="TRANSCRIPTIONAL REGULATOR, MARR FAMILY"/>
    <property type="match status" value="1"/>
</dbReference>
<evidence type="ECO:0000313" key="5">
    <source>
        <dbReference type="EMBL" id="TEB09779.1"/>
    </source>
</evidence>
<organism evidence="5 6">
    <name type="scientific">Pelotomaculum propionicicum</name>
    <dbReference type="NCBI Taxonomy" id="258475"/>
    <lineage>
        <taxon>Bacteria</taxon>
        <taxon>Bacillati</taxon>
        <taxon>Bacillota</taxon>
        <taxon>Clostridia</taxon>
        <taxon>Eubacteriales</taxon>
        <taxon>Desulfotomaculaceae</taxon>
        <taxon>Pelotomaculum</taxon>
    </lineage>
</organism>
<name>A0A4Y7RM14_9FIRM</name>
<dbReference type="SUPFAM" id="SSF46785">
    <property type="entry name" value="Winged helix' DNA-binding domain"/>
    <property type="match status" value="1"/>
</dbReference>
<dbReference type="PANTHER" id="PTHR33204:SF29">
    <property type="entry name" value="TRANSCRIPTIONAL REGULATOR"/>
    <property type="match status" value="1"/>
</dbReference>
<dbReference type="EMBL" id="QFFZ01000038">
    <property type="protein sequence ID" value="TEB09779.1"/>
    <property type="molecule type" value="Genomic_DNA"/>
</dbReference>
<keyword evidence="3" id="KW-0804">Transcription</keyword>
<evidence type="ECO:0000259" key="4">
    <source>
        <dbReference type="PROSITE" id="PS51118"/>
    </source>
</evidence>
<dbReference type="Gene3D" id="1.10.10.10">
    <property type="entry name" value="Winged helix-like DNA-binding domain superfamily/Winged helix DNA-binding domain"/>
    <property type="match status" value="1"/>
</dbReference>
<dbReference type="InterPro" id="IPR036388">
    <property type="entry name" value="WH-like_DNA-bd_sf"/>
</dbReference>
<feature type="domain" description="HTH hxlR-type" evidence="4">
    <location>
        <begin position="10"/>
        <end position="107"/>
    </location>
</feature>
<keyword evidence="2" id="KW-0238">DNA-binding</keyword>
<protein>
    <submittedName>
        <fullName evidence="5">HTH-type transcriptional activator HxlR</fullName>
    </submittedName>
</protein>
<dbReference type="InterPro" id="IPR036390">
    <property type="entry name" value="WH_DNA-bd_sf"/>
</dbReference>
<accession>A0A4Y7RM14</accession>
<comment type="caution">
    <text evidence="5">The sequence shown here is derived from an EMBL/GenBank/DDBJ whole genome shotgun (WGS) entry which is preliminary data.</text>
</comment>
<proteinExistence type="predicted"/>
<dbReference type="Proteomes" id="UP000297597">
    <property type="component" value="Unassembled WGS sequence"/>
</dbReference>
<dbReference type="GO" id="GO:0003677">
    <property type="term" value="F:DNA binding"/>
    <property type="evidence" value="ECO:0007669"/>
    <property type="project" value="UniProtKB-KW"/>
</dbReference>
<sequence length="107" mass="12405">MSMEKEVIKCPVNYTLSILGGKWKWAILWQISRQEVIRYGVLKDSLRSIAHKTLSQQLKELENSGLVHRKQYNQIPPKVEYSLTEKGKTLMPILESMAQWGSINMTK</sequence>
<evidence type="ECO:0000256" key="1">
    <source>
        <dbReference type="ARBA" id="ARBA00023015"/>
    </source>
</evidence>
<keyword evidence="6" id="KW-1185">Reference proteome</keyword>
<gene>
    <name evidence="5" type="primary">hxlR</name>
    <name evidence="5" type="ORF">Pmgp_02875</name>
</gene>
<evidence type="ECO:0000256" key="2">
    <source>
        <dbReference type="ARBA" id="ARBA00023125"/>
    </source>
</evidence>
<evidence type="ECO:0000256" key="3">
    <source>
        <dbReference type="ARBA" id="ARBA00023163"/>
    </source>
</evidence>